<comment type="caution">
    <text evidence="1">The sequence shown here is derived from an EMBL/GenBank/DDBJ whole genome shotgun (WGS) entry which is preliminary data.</text>
</comment>
<reference evidence="1 2" key="1">
    <citation type="submission" date="2021-05" db="EMBL/GenBank/DDBJ databases">
        <title>Genome Assembly of Synthetic Allotetraploid Brassica napus Reveals Homoeologous Exchanges between Subgenomes.</title>
        <authorList>
            <person name="Davis J.T."/>
        </authorList>
    </citation>
    <scope>NUCLEOTIDE SEQUENCE [LARGE SCALE GENOMIC DNA]</scope>
    <source>
        <strain evidence="2">cv. Da-Ae</strain>
        <tissue evidence="1">Seedling</tissue>
    </source>
</reference>
<name>A0ABQ8DIN9_BRANA</name>
<dbReference type="Proteomes" id="UP000824890">
    <property type="component" value="Unassembled WGS sequence"/>
</dbReference>
<proteinExistence type="predicted"/>
<keyword evidence="2" id="KW-1185">Reference proteome</keyword>
<evidence type="ECO:0000313" key="1">
    <source>
        <dbReference type="EMBL" id="KAH0928912.1"/>
    </source>
</evidence>
<organism evidence="1 2">
    <name type="scientific">Brassica napus</name>
    <name type="common">Rape</name>
    <dbReference type="NCBI Taxonomy" id="3708"/>
    <lineage>
        <taxon>Eukaryota</taxon>
        <taxon>Viridiplantae</taxon>
        <taxon>Streptophyta</taxon>
        <taxon>Embryophyta</taxon>
        <taxon>Tracheophyta</taxon>
        <taxon>Spermatophyta</taxon>
        <taxon>Magnoliopsida</taxon>
        <taxon>eudicotyledons</taxon>
        <taxon>Gunneridae</taxon>
        <taxon>Pentapetalae</taxon>
        <taxon>rosids</taxon>
        <taxon>malvids</taxon>
        <taxon>Brassicales</taxon>
        <taxon>Brassicaceae</taxon>
        <taxon>Brassiceae</taxon>
        <taxon>Brassica</taxon>
    </lineage>
</organism>
<sequence>MMTGKYSTQTGDTIISLDADLATMMGMMQNRMERFERQDTSNKAINERVAAAYTQPCADEQDPDTTRRQFFKTNVNPTGHRAATNQVDQATTQKINVLLN</sequence>
<accession>A0ABQ8DIN9</accession>
<gene>
    <name evidence="1" type="ORF">HID58_014639</name>
</gene>
<protein>
    <submittedName>
        <fullName evidence="1">Uncharacterized protein</fullName>
    </submittedName>
</protein>
<dbReference type="EMBL" id="JAGKQM010000004">
    <property type="protein sequence ID" value="KAH0928912.1"/>
    <property type="molecule type" value="Genomic_DNA"/>
</dbReference>
<evidence type="ECO:0000313" key="2">
    <source>
        <dbReference type="Proteomes" id="UP000824890"/>
    </source>
</evidence>